<dbReference type="AlphaFoldDB" id="A0A166VT59"/>
<feature type="compositionally biased region" description="Basic and acidic residues" evidence="1">
    <location>
        <begin position="210"/>
        <end position="228"/>
    </location>
</feature>
<evidence type="ECO:0000313" key="2">
    <source>
        <dbReference type="EMBL" id="OAA34002.1"/>
    </source>
</evidence>
<accession>A0A166VT59</accession>
<gene>
    <name evidence="3" type="ORF">ISF_09840</name>
    <name evidence="2" type="ORF">ISF_10039</name>
</gene>
<proteinExistence type="predicted"/>
<dbReference type="RefSeq" id="XP_018699367.1">
    <property type="nucleotide sequence ID" value="XM_018853441.1"/>
</dbReference>
<dbReference type="GeneID" id="30026132"/>
<name>A0A166VT59_CORFA</name>
<evidence type="ECO:0000256" key="1">
    <source>
        <dbReference type="SAM" id="MobiDB-lite"/>
    </source>
</evidence>
<comment type="caution">
    <text evidence="2">The sequence shown here is derived from an EMBL/GenBank/DDBJ whole genome shotgun (WGS) entry which is preliminary data.</text>
</comment>
<keyword evidence="4" id="KW-1185">Reference proteome</keyword>
<feature type="region of interest" description="Disordered" evidence="1">
    <location>
        <begin position="209"/>
        <end position="271"/>
    </location>
</feature>
<sequence>MPPTAHPPGGFRPRDRPNFAPQPLLIDFLFGQKHQQLERVLKKLLCDVTNILGLCRSSLQPIISERDPLANFQSRMSSQIDLINQSVTLIKTQLNQEPGLVAKRLEELEERADSFVQQKTRLIEAFISKSQFEIVSALSQAIRDAKAKPDVVLEAKIDVLVQTISTIKESVQAHDDLLQALRANTEAQTEASSHIAKTLQDILEITEAPKLGEKKKASQNEPKRRAPDPEEDPHDETPSMALGTKNNSPPAMNTRAAKGKARQQAKRRRTS</sequence>
<evidence type="ECO:0000313" key="4">
    <source>
        <dbReference type="Proteomes" id="UP000076744"/>
    </source>
</evidence>
<dbReference type="GeneID" id="30026331"/>
<dbReference type="RefSeq" id="XP_018699174.1">
    <property type="nucleotide sequence ID" value="XM_018853636.1"/>
</dbReference>
<feature type="compositionally biased region" description="Basic residues" evidence="1">
    <location>
        <begin position="257"/>
        <end position="271"/>
    </location>
</feature>
<evidence type="ECO:0000313" key="3">
    <source>
        <dbReference type="EMBL" id="OAA39761.1"/>
    </source>
</evidence>
<dbReference type="EMBL" id="AZHB01000175">
    <property type="protein sequence ID" value="OAA34002.1"/>
    <property type="molecule type" value="Genomic_DNA"/>
</dbReference>
<dbReference type="Proteomes" id="UP000076744">
    <property type="component" value="Unassembled WGS sequence"/>
</dbReference>
<dbReference type="EMBL" id="AZHB01000081">
    <property type="protein sequence ID" value="OAA39761.1"/>
    <property type="molecule type" value="Genomic_DNA"/>
</dbReference>
<organism evidence="2 4">
    <name type="scientific">Cordyceps fumosorosea (strain ARSEF 2679)</name>
    <name type="common">Isaria fumosorosea</name>
    <dbReference type="NCBI Taxonomy" id="1081104"/>
    <lineage>
        <taxon>Eukaryota</taxon>
        <taxon>Fungi</taxon>
        <taxon>Dikarya</taxon>
        <taxon>Ascomycota</taxon>
        <taxon>Pezizomycotina</taxon>
        <taxon>Sordariomycetes</taxon>
        <taxon>Hypocreomycetidae</taxon>
        <taxon>Hypocreales</taxon>
        <taxon>Cordycipitaceae</taxon>
        <taxon>Cordyceps</taxon>
    </lineage>
</organism>
<reference evidence="2 4" key="1">
    <citation type="journal article" date="2016" name="Genome Biol. Evol.">
        <title>Divergent and convergent evolution of fungal pathogenicity.</title>
        <authorList>
            <person name="Shang Y."/>
            <person name="Xiao G."/>
            <person name="Zheng P."/>
            <person name="Cen K."/>
            <person name="Zhan S."/>
            <person name="Wang C."/>
        </authorList>
    </citation>
    <scope>NUCLEOTIDE SEQUENCE [LARGE SCALE GENOMIC DNA]</scope>
    <source>
        <strain evidence="2 4">ARSEF 2679</strain>
    </source>
</reference>
<protein>
    <submittedName>
        <fullName evidence="2">Uncharacterized protein</fullName>
    </submittedName>
</protein>